<organism evidence="1 2">
    <name type="scientific">Ancylobacter defluvii</name>
    <dbReference type="NCBI Taxonomy" id="1282440"/>
    <lineage>
        <taxon>Bacteria</taxon>
        <taxon>Pseudomonadati</taxon>
        <taxon>Pseudomonadota</taxon>
        <taxon>Alphaproteobacteria</taxon>
        <taxon>Hyphomicrobiales</taxon>
        <taxon>Xanthobacteraceae</taxon>
        <taxon>Ancylobacter</taxon>
    </lineage>
</organism>
<dbReference type="Proteomes" id="UP001143330">
    <property type="component" value="Unassembled WGS sequence"/>
</dbReference>
<accession>A0A9W6JRQ8</accession>
<keyword evidence="2" id="KW-1185">Reference proteome</keyword>
<name>A0A9W6JRQ8_9HYPH</name>
<dbReference type="AlphaFoldDB" id="A0A9W6JRQ8"/>
<evidence type="ECO:0000313" key="1">
    <source>
        <dbReference type="EMBL" id="GLK82546.1"/>
    </source>
</evidence>
<protein>
    <submittedName>
        <fullName evidence="1">Uncharacterized protein</fullName>
    </submittedName>
</protein>
<sequence>MLPFDAFRPQSLTFTCPDSVASLLIVTRQELAFHRKPYLGQVFTLAEPREVVARFGLPGARRMIPPWP</sequence>
<comment type="caution">
    <text evidence="1">The sequence shown here is derived from an EMBL/GenBank/DDBJ whole genome shotgun (WGS) entry which is preliminary data.</text>
</comment>
<proteinExistence type="predicted"/>
<reference evidence="1" key="2">
    <citation type="submission" date="2023-01" db="EMBL/GenBank/DDBJ databases">
        <authorList>
            <person name="Sun Q."/>
            <person name="Evtushenko L."/>
        </authorList>
    </citation>
    <scope>NUCLEOTIDE SEQUENCE</scope>
    <source>
        <strain evidence="1">VKM B-2789</strain>
    </source>
</reference>
<gene>
    <name evidence="1" type="ORF">GCM10017653_06150</name>
</gene>
<evidence type="ECO:0000313" key="2">
    <source>
        <dbReference type="Proteomes" id="UP001143330"/>
    </source>
</evidence>
<dbReference type="RefSeq" id="WP_213363181.1">
    <property type="nucleotide sequence ID" value="NZ_BSFM01000003.1"/>
</dbReference>
<reference evidence="1" key="1">
    <citation type="journal article" date="2014" name="Int. J. Syst. Evol. Microbiol.">
        <title>Complete genome sequence of Corynebacterium casei LMG S-19264T (=DSM 44701T), isolated from a smear-ripened cheese.</title>
        <authorList>
            <consortium name="US DOE Joint Genome Institute (JGI-PGF)"/>
            <person name="Walter F."/>
            <person name="Albersmeier A."/>
            <person name="Kalinowski J."/>
            <person name="Ruckert C."/>
        </authorList>
    </citation>
    <scope>NUCLEOTIDE SEQUENCE</scope>
    <source>
        <strain evidence="1">VKM B-2789</strain>
    </source>
</reference>
<dbReference type="EMBL" id="BSFM01000003">
    <property type="protein sequence ID" value="GLK82546.1"/>
    <property type="molecule type" value="Genomic_DNA"/>
</dbReference>